<gene>
    <name evidence="1" type="primary">CHAF1B_1</name>
    <name evidence="1" type="ORF">P7K49_022560</name>
</gene>
<dbReference type="InterPro" id="IPR036322">
    <property type="entry name" value="WD40_repeat_dom_sf"/>
</dbReference>
<keyword evidence="2" id="KW-1185">Reference proteome</keyword>
<reference evidence="1 2" key="1">
    <citation type="submission" date="2023-05" db="EMBL/GenBank/DDBJ databases">
        <title>B98-5 Cell Line De Novo Hybrid Assembly: An Optical Mapping Approach.</title>
        <authorList>
            <person name="Kananen K."/>
            <person name="Auerbach J.A."/>
            <person name="Kautto E."/>
            <person name="Blachly J.S."/>
        </authorList>
    </citation>
    <scope>NUCLEOTIDE SEQUENCE [LARGE SCALE GENOMIC DNA]</scope>
    <source>
        <strain evidence="1">B95-8</strain>
        <tissue evidence="1">Cell line</tissue>
    </source>
</reference>
<sequence length="81" mass="9316">MLEDAVILLWKVNDNKELEQIAFRDKDKAQLNTENWIVVKTLRSHLEDVYDICWVTDGNLMASATVDNTAIICLKPQLTHC</sequence>
<dbReference type="Gene3D" id="2.130.10.10">
    <property type="entry name" value="YVTN repeat-like/Quinoprotein amine dehydrogenase"/>
    <property type="match status" value="1"/>
</dbReference>
<comment type="caution">
    <text evidence="1">The sequence shown here is derived from an EMBL/GenBank/DDBJ whole genome shotgun (WGS) entry which is preliminary data.</text>
</comment>
<dbReference type="EMBL" id="JASSZA010000010">
    <property type="protein sequence ID" value="KAK2101212.1"/>
    <property type="molecule type" value="Genomic_DNA"/>
</dbReference>
<evidence type="ECO:0000313" key="2">
    <source>
        <dbReference type="Proteomes" id="UP001266305"/>
    </source>
</evidence>
<dbReference type="Proteomes" id="UP001266305">
    <property type="component" value="Unassembled WGS sequence"/>
</dbReference>
<organism evidence="1 2">
    <name type="scientific">Saguinus oedipus</name>
    <name type="common">Cotton-top tamarin</name>
    <name type="synonym">Oedipomidas oedipus</name>
    <dbReference type="NCBI Taxonomy" id="9490"/>
    <lineage>
        <taxon>Eukaryota</taxon>
        <taxon>Metazoa</taxon>
        <taxon>Chordata</taxon>
        <taxon>Craniata</taxon>
        <taxon>Vertebrata</taxon>
        <taxon>Euteleostomi</taxon>
        <taxon>Mammalia</taxon>
        <taxon>Eutheria</taxon>
        <taxon>Euarchontoglires</taxon>
        <taxon>Primates</taxon>
        <taxon>Haplorrhini</taxon>
        <taxon>Platyrrhini</taxon>
        <taxon>Cebidae</taxon>
        <taxon>Callitrichinae</taxon>
        <taxon>Saguinus</taxon>
    </lineage>
</organism>
<accession>A0ABQ9UYA6</accession>
<proteinExistence type="predicted"/>
<dbReference type="InterPro" id="IPR015943">
    <property type="entry name" value="WD40/YVTN_repeat-like_dom_sf"/>
</dbReference>
<evidence type="ECO:0000313" key="1">
    <source>
        <dbReference type="EMBL" id="KAK2101212.1"/>
    </source>
</evidence>
<dbReference type="SUPFAM" id="SSF50978">
    <property type="entry name" value="WD40 repeat-like"/>
    <property type="match status" value="1"/>
</dbReference>
<protein>
    <submittedName>
        <fullName evidence="1">Chromatin assembly factor 1 subunit B</fullName>
    </submittedName>
</protein>
<name>A0ABQ9UYA6_SAGOE</name>
<dbReference type="PANTHER" id="PTHR15271:SF4">
    <property type="entry name" value="CHROMATIN ASSEMBLY FACTOR 1 SUBUNIT B"/>
    <property type="match status" value="1"/>
</dbReference>
<dbReference type="InterPro" id="IPR045145">
    <property type="entry name" value="PTHR15271"/>
</dbReference>
<dbReference type="PANTHER" id="PTHR15271">
    <property type="entry name" value="CHROMATIN ASSEMBLY FACTOR 1 SUBUNIT B"/>
    <property type="match status" value="1"/>
</dbReference>